<dbReference type="Gene3D" id="3.90.1680.10">
    <property type="entry name" value="SOS response associated peptidase-like"/>
    <property type="match status" value="1"/>
</dbReference>
<evidence type="ECO:0000313" key="1">
    <source>
        <dbReference type="EMBL" id="VWD25927.1"/>
    </source>
</evidence>
<dbReference type="EMBL" id="CABVQS010000014">
    <property type="protein sequence ID" value="VWD25927.1"/>
    <property type="molecule type" value="Genomic_DNA"/>
</dbReference>
<gene>
    <name evidence="1" type="ORF">BCO71033_03516</name>
</gene>
<sequence length="240" mass="27427">MLTYDGNIASIVRRAVCTHYRAPDEDPGISELKIGIGDLYRRDPWALDVYPDYAAPIARAAGDGLEVVAAVFGFWPKFMQPERVDENGRKKKKLDTMNARAETVGSSRLYGNAWRNGQRCLIPVRWIFEPCYETGRNVWQRIGVDGWQPYCVAGIWRRYEGDDGRERVGMAMLTVNADTHPLFARMHRPGEEKRGVVMLRRDDYDEWLHVRDIEAARRMLNLLPAADMMAEPDQASPARA</sequence>
<dbReference type="GO" id="GO:0106300">
    <property type="term" value="P:protein-DNA covalent cross-linking repair"/>
    <property type="evidence" value="ECO:0007669"/>
    <property type="project" value="InterPro"/>
</dbReference>
<dbReference type="SUPFAM" id="SSF143081">
    <property type="entry name" value="BB1717-like"/>
    <property type="match status" value="1"/>
</dbReference>
<evidence type="ECO:0000313" key="2">
    <source>
        <dbReference type="Proteomes" id="UP000494109"/>
    </source>
</evidence>
<reference evidence="1 2" key="1">
    <citation type="submission" date="2019-09" db="EMBL/GenBank/DDBJ databases">
        <authorList>
            <person name="Depoorter E."/>
        </authorList>
    </citation>
    <scope>NUCLEOTIDE SEQUENCE [LARGE SCALE GENOMIC DNA]</scope>
    <source>
        <strain evidence="1">R-71033</strain>
    </source>
</reference>
<name>A0A6P2YU16_9BURK</name>
<dbReference type="InterPro" id="IPR003738">
    <property type="entry name" value="SRAP"/>
</dbReference>
<dbReference type="InterPro" id="IPR036590">
    <property type="entry name" value="SRAP-like"/>
</dbReference>
<dbReference type="Pfam" id="PF02586">
    <property type="entry name" value="SRAP"/>
    <property type="match status" value="1"/>
</dbReference>
<organism evidence="1 2">
    <name type="scientific">Burkholderia contaminans</name>
    <dbReference type="NCBI Taxonomy" id="488447"/>
    <lineage>
        <taxon>Bacteria</taxon>
        <taxon>Pseudomonadati</taxon>
        <taxon>Pseudomonadota</taxon>
        <taxon>Betaproteobacteria</taxon>
        <taxon>Burkholderiales</taxon>
        <taxon>Burkholderiaceae</taxon>
        <taxon>Burkholderia</taxon>
        <taxon>Burkholderia cepacia complex</taxon>
    </lineage>
</organism>
<dbReference type="GO" id="GO:0003697">
    <property type="term" value="F:single-stranded DNA binding"/>
    <property type="evidence" value="ECO:0007669"/>
    <property type="project" value="InterPro"/>
</dbReference>
<proteinExistence type="predicted"/>
<protein>
    <submittedName>
        <fullName evidence="1">Gp33</fullName>
    </submittedName>
</protein>
<dbReference type="AlphaFoldDB" id="A0A6P2YU16"/>
<accession>A0A6P2YU16</accession>
<dbReference type="Proteomes" id="UP000494109">
    <property type="component" value="Unassembled WGS sequence"/>
</dbReference>